<proteinExistence type="predicted"/>
<gene>
    <name evidence="2" type="ORF">J41TS12_24590</name>
</gene>
<protein>
    <recommendedName>
        <fullName evidence="4">SH3 domain-containing protein</fullName>
    </recommendedName>
</protein>
<evidence type="ECO:0008006" key="4">
    <source>
        <dbReference type="Google" id="ProtNLM"/>
    </source>
</evidence>
<evidence type="ECO:0000313" key="2">
    <source>
        <dbReference type="EMBL" id="GIO37598.1"/>
    </source>
</evidence>
<name>A0A919XU30_9BACL</name>
<accession>A0A919XU30</accession>
<feature type="chain" id="PRO_5037760129" description="SH3 domain-containing protein" evidence="1">
    <location>
        <begin position="24"/>
        <end position="108"/>
    </location>
</feature>
<evidence type="ECO:0000256" key="1">
    <source>
        <dbReference type="SAM" id="SignalP"/>
    </source>
</evidence>
<dbReference type="RefSeq" id="WP_212939859.1">
    <property type="nucleotide sequence ID" value="NZ_BORR01000008.1"/>
</dbReference>
<evidence type="ECO:0000313" key="3">
    <source>
        <dbReference type="Proteomes" id="UP000681162"/>
    </source>
</evidence>
<organism evidence="2 3">
    <name type="scientific">Paenibacillus antibioticophila</name>
    <dbReference type="NCBI Taxonomy" id="1274374"/>
    <lineage>
        <taxon>Bacteria</taxon>
        <taxon>Bacillati</taxon>
        <taxon>Bacillota</taxon>
        <taxon>Bacilli</taxon>
        <taxon>Bacillales</taxon>
        <taxon>Paenibacillaceae</taxon>
        <taxon>Paenibacillus</taxon>
    </lineage>
</organism>
<sequence length="108" mass="11528">MKKFTAISASLILAAALGTSASAATLEEPVVPVLEEPIIEAGDVFFAPDPITLLEITYFYNAPSGSAISALAPQDVHPTGEVLGDWVEIYTWLGKAWINVPGYIPSYF</sequence>
<reference evidence="2 3" key="1">
    <citation type="submission" date="2021-03" db="EMBL/GenBank/DDBJ databases">
        <title>Antimicrobial resistance genes in bacteria isolated from Japanese honey, and their potential for conferring macrolide and lincosamide resistance in the American foulbrood pathogen Paenibacillus larvae.</title>
        <authorList>
            <person name="Okamoto M."/>
            <person name="Kumagai M."/>
            <person name="Kanamori H."/>
            <person name="Takamatsu D."/>
        </authorList>
    </citation>
    <scope>NUCLEOTIDE SEQUENCE [LARGE SCALE GENOMIC DNA]</scope>
    <source>
        <strain evidence="2 3">J41TS12</strain>
    </source>
</reference>
<keyword evidence="1" id="KW-0732">Signal</keyword>
<dbReference type="AlphaFoldDB" id="A0A919XU30"/>
<comment type="caution">
    <text evidence="2">The sequence shown here is derived from an EMBL/GenBank/DDBJ whole genome shotgun (WGS) entry which is preliminary data.</text>
</comment>
<dbReference type="Proteomes" id="UP000681162">
    <property type="component" value="Unassembled WGS sequence"/>
</dbReference>
<feature type="signal peptide" evidence="1">
    <location>
        <begin position="1"/>
        <end position="23"/>
    </location>
</feature>
<dbReference type="EMBL" id="BORR01000008">
    <property type="protein sequence ID" value="GIO37598.1"/>
    <property type="molecule type" value="Genomic_DNA"/>
</dbReference>
<keyword evidence="3" id="KW-1185">Reference proteome</keyword>